<proteinExistence type="predicted"/>
<evidence type="ECO:0008006" key="3">
    <source>
        <dbReference type="Google" id="ProtNLM"/>
    </source>
</evidence>
<dbReference type="Proteomes" id="UP000325054">
    <property type="component" value="Unassembled WGS sequence"/>
</dbReference>
<comment type="caution">
    <text evidence="1">The sequence shown here is derived from an EMBL/GenBank/DDBJ whole genome shotgun (WGS) entry which is preliminary data.</text>
</comment>
<protein>
    <recommendedName>
        <fullName evidence="3">Nucleotidyltransferase</fullName>
    </recommendedName>
</protein>
<accession>A0A5D4T7M7</accession>
<name>A0A5D4T7M7_9BACI</name>
<organism evidence="1 2">
    <name type="scientific">Rossellomorea aquimaris</name>
    <dbReference type="NCBI Taxonomy" id="189382"/>
    <lineage>
        <taxon>Bacteria</taxon>
        <taxon>Bacillati</taxon>
        <taxon>Bacillota</taxon>
        <taxon>Bacilli</taxon>
        <taxon>Bacillales</taxon>
        <taxon>Bacillaceae</taxon>
        <taxon>Rossellomorea</taxon>
    </lineage>
</organism>
<dbReference type="Gene3D" id="3.30.460.90">
    <property type="match status" value="1"/>
</dbReference>
<sequence>MLLASIYTSINEFSKNFVDLEPNNLAKARGSRKWLVEKIEEFPINDESFPRIYTANNDVQMGSFSRRTKIRPIDDIDFIIVLNAEGTTYSTSIFDGKISMHVPEAATRLKALINDDDTLNSVKLLNKLKSSLKDVPQYDQADIKRNKEAITLKLKTYTWNFDIVPAFLTKPESDGRSYYVIPDGYGNWKKTDPRVDAAKATSINQKREGEVLRYVRLIKYWHRRPIMPNVGSYLLENLVLNYFESNDVSATEQSTLRDIFLYLSTNIYYSCPDPKGIQGDLNTLDQDTKNKFATAASLAHSYAKNAIDYTLNDNDQAAHNEWRNVFGGDFPEYE</sequence>
<gene>
    <name evidence="1" type="ORF">FZC80_21635</name>
</gene>
<evidence type="ECO:0000313" key="2">
    <source>
        <dbReference type="Proteomes" id="UP000325054"/>
    </source>
</evidence>
<dbReference type="AlphaFoldDB" id="A0A5D4T7M7"/>
<reference evidence="1 2" key="1">
    <citation type="submission" date="2019-08" db="EMBL/GenBank/DDBJ databases">
        <title>Bacillus genomes from the desert of Cuatro Cienegas, Coahuila.</title>
        <authorList>
            <person name="Olmedo-Alvarez G."/>
        </authorList>
    </citation>
    <scope>NUCLEOTIDE SEQUENCE [LARGE SCALE GENOMIC DNA]</scope>
    <source>
        <strain evidence="1 2">CH451a_14T</strain>
    </source>
</reference>
<dbReference type="OrthoDB" id="2082416at2"/>
<evidence type="ECO:0000313" key="1">
    <source>
        <dbReference type="EMBL" id="TYS71643.1"/>
    </source>
</evidence>
<dbReference type="EMBL" id="VTEW01000030">
    <property type="protein sequence ID" value="TYS71643.1"/>
    <property type="molecule type" value="Genomic_DNA"/>
</dbReference>